<sequence length="316" mass="34681">MDQIKTKPRSVGESLDQTFRLAKANFKSYFLILLFLMGPGFLINYIFLFMGGAGLLTGDKSTTLIASLNSDTQAAGVEQFVLDNLGSNMHLLFLVLTTLVSFVLIPMAHASVLVGTIRSMKQESWTVSEVIKLAFSRFWPLIGSTLLFGVIVFAFFFVTFIIIFFAGFSTFSGGNGLAAIIISIIFFLAFLVAAAFFAIKLSMFFAATTFEKLAPGFAKSWKLTKGRFWATFGFFAVILIINFLVSVLFEGVASLLLGTSVLSTVLMNLGTIVTTLFLMVGYAVIYADLRTRNEASDLKDMISDYKSDDSTVSTEQ</sequence>
<protein>
    <recommendedName>
        <fullName evidence="4">Glycerophosphoryl diester phosphodiesterase membrane domain-containing protein</fullName>
    </recommendedName>
</protein>
<evidence type="ECO:0008006" key="4">
    <source>
        <dbReference type="Google" id="ProtNLM"/>
    </source>
</evidence>
<keyword evidence="3" id="KW-1185">Reference proteome</keyword>
<feature type="transmembrane region" description="Helical" evidence="1">
    <location>
        <begin position="138"/>
        <end position="165"/>
    </location>
</feature>
<keyword evidence="1" id="KW-0472">Membrane</keyword>
<feature type="transmembrane region" description="Helical" evidence="1">
    <location>
        <begin position="269"/>
        <end position="289"/>
    </location>
</feature>
<accession>A0A4Z0GYD2</accession>
<organism evidence="2 3">
    <name type="scientific">Halobacillus salinus</name>
    <dbReference type="NCBI Taxonomy" id="192814"/>
    <lineage>
        <taxon>Bacteria</taxon>
        <taxon>Bacillati</taxon>
        <taxon>Bacillota</taxon>
        <taxon>Bacilli</taxon>
        <taxon>Bacillales</taxon>
        <taxon>Bacillaceae</taxon>
        <taxon>Halobacillus</taxon>
    </lineage>
</organism>
<dbReference type="Proteomes" id="UP000297982">
    <property type="component" value="Unassembled WGS sequence"/>
</dbReference>
<dbReference type="AlphaFoldDB" id="A0A4Z0GYD2"/>
<feature type="transmembrane region" description="Helical" evidence="1">
    <location>
        <begin position="228"/>
        <end position="249"/>
    </location>
</feature>
<keyword evidence="1" id="KW-1133">Transmembrane helix</keyword>
<dbReference type="EMBL" id="SRJC01000002">
    <property type="protein sequence ID" value="TGB02868.1"/>
    <property type="molecule type" value="Genomic_DNA"/>
</dbReference>
<name>A0A4Z0GYD2_9BACI</name>
<evidence type="ECO:0000313" key="3">
    <source>
        <dbReference type="Proteomes" id="UP000297982"/>
    </source>
</evidence>
<feature type="transmembrane region" description="Helical" evidence="1">
    <location>
        <begin position="177"/>
        <end position="207"/>
    </location>
</feature>
<gene>
    <name evidence="2" type="ORF">E4663_12005</name>
</gene>
<evidence type="ECO:0000313" key="2">
    <source>
        <dbReference type="EMBL" id="TGB02868.1"/>
    </source>
</evidence>
<keyword evidence="1" id="KW-0812">Transmembrane</keyword>
<dbReference type="RefSeq" id="WP_135327788.1">
    <property type="nucleotide sequence ID" value="NZ_SRJC01000002.1"/>
</dbReference>
<feature type="transmembrane region" description="Helical" evidence="1">
    <location>
        <begin position="91"/>
        <end position="117"/>
    </location>
</feature>
<comment type="caution">
    <text evidence="2">The sequence shown here is derived from an EMBL/GenBank/DDBJ whole genome shotgun (WGS) entry which is preliminary data.</text>
</comment>
<reference evidence="2 3" key="1">
    <citation type="journal article" date="2003" name="Int. J. Syst. Evol. Microbiol.">
        <title>Halobacillus salinus sp. nov., isolated from a salt lake on the coast of the East Sea in Korea.</title>
        <authorList>
            <person name="Yoon J.H."/>
            <person name="Kang K.H."/>
            <person name="Park Y.H."/>
        </authorList>
    </citation>
    <scope>NUCLEOTIDE SEQUENCE [LARGE SCALE GENOMIC DNA]</scope>
    <source>
        <strain evidence="2 3">HSL-3</strain>
    </source>
</reference>
<feature type="transmembrane region" description="Helical" evidence="1">
    <location>
        <begin position="29"/>
        <end position="50"/>
    </location>
</feature>
<proteinExistence type="predicted"/>
<evidence type="ECO:0000256" key="1">
    <source>
        <dbReference type="SAM" id="Phobius"/>
    </source>
</evidence>
<dbReference type="STRING" id="192814.GCA_900166575_02784"/>